<evidence type="ECO:0000256" key="6">
    <source>
        <dbReference type="ARBA" id="ARBA00022842"/>
    </source>
</evidence>
<organism evidence="9 10">
    <name type="scientific">Candidatus Marithioploca araucensis</name>
    <dbReference type="NCBI Taxonomy" id="70273"/>
    <lineage>
        <taxon>Bacteria</taxon>
        <taxon>Pseudomonadati</taxon>
        <taxon>Pseudomonadota</taxon>
        <taxon>Gammaproteobacteria</taxon>
        <taxon>Thiotrichales</taxon>
        <taxon>Thiotrichaceae</taxon>
        <taxon>Candidatus Marithioploca</taxon>
    </lineage>
</organism>
<dbReference type="InterPro" id="IPR029060">
    <property type="entry name" value="PIN-like_dom_sf"/>
</dbReference>
<evidence type="ECO:0000256" key="1">
    <source>
        <dbReference type="ARBA" id="ARBA00001946"/>
    </source>
</evidence>
<evidence type="ECO:0000313" key="9">
    <source>
        <dbReference type="EMBL" id="MDM8563619.1"/>
    </source>
</evidence>
<name>A0ABT7VVL8_9GAMM</name>
<reference evidence="9" key="1">
    <citation type="submission" date="2023-06" db="EMBL/GenBank/DDBJ databases">
        <title>Uncultivated large filamentous bacteria from sulfidic sediments reveal new species and different genomic features in energy metabolism and defense.</title>
        <authorList>
            <person name="Fonseca A."/>
        </authorList>
    </citation>
    <scope>NUCLEOTIDE SEQUENCE</scope>
    <source>
        <strain evidence="9">HSG4</strain>
    </source>
</reference>
<evidence type="ECO:0000256" key="7">
    <source>
        <dbReference type="ARBA" id="ARBA00038093"/>
    </source>
</evidence>
<dbReference type="Pfam" id="PF01850">
    <property type="entry name" value="PIN"/>
    <property type="match status" value="1"/>
</dbReference>
<sequence length="134" mass="15869">MMRYVIFDTNIWIYLLEGRSEIIKLRDQIAQRNIIPMLTPVVFAEVLGWEEIKAKNEKNIRAYFASLEMLTINMEHWEQIISWRKEGIKKKIPDLLIAAISKKTGYPVLTRNINDFKQLGIKVENPWEESTILY</sequence>
<comment type="caution">
    <text evidence="9">The sequence shown here is derived from an EMBL/GenBank/DDBJ whole genome shotgun (WGS) entry which is preliminary data.</text>
</comment>
<keyword evidence="2" id="KW-1277">Toxin-antitoxin system</keyword>
<protein>
    <submittedName>
        <fullName evidence="9">Type II toxin-antitoxin system VapC family toxin</fullName>
    </submittedName>
</protein>
<dbReference type="CDD" id="cd18738">
    <property type="entry name" value="PIN_VapC4-5_FitB-like"/>
    <property type="match status" value="1"/>
</dbReference>
<evidence type="ECO:0000256" key="4">
    <source>
        <dbReference type="ARBA" id="ARBA00022723"/>
    </source>
</evidence>
<keyword evidence="5" id="KW-0378">Hydrolase</keyword>
<comment type="cofactor">
    <cofactor evidence="1">
        <name>Mg(2+)</name>
        <dbReference type="ChEBI" id="CHEBI:18420"/>
    </cofactor>
</comment>
<evidence type="ECO:0000256" key="3">
    <source>
        <dbReference type="ARBA" id="ARBA00022722"/>
    </source>
</evidence>
<accession>A0ABT7VVL8</accession>
<keyword evidence="4" id="KW-0479">Metal-binding</keyword>
<comment type="similarity">
    <text evidence="7">Belongs to the PINc/VapC protein family.</text>
</comment>
<evidence type="ECO:0000259" key="8">
    <source>
        <dbReference type="Pfam" id="PF01850"/>
    </source>
</evidence>
<keyword evidence="3" id="KW-0540">Nuclease</keyword>
<dbReference type="SUPFAM" id="SSF88723">
    <property type="entry name" value="PIN domain-like"/>
    <property type="match status" value="1"/>
</dbReference>
<dbReference type="EMBL" id="JAUCGM010000754">
    <property type="protein sequence ID" value="MDM8563619.1"/>
    <property type="molecule type" value="Genomic_DNA"/>
</dbReference>
<dbReference type="Proteomes" id="UP001171945">
    <property type="component" value="Unassembled WGS sequence"/>
</dbReference>
<dbReference type="InterPro" id="IPR002716">
    <property type="entry name" value="PIN_dom"/>
</dbReference>
<dbReference type="PANTHER" id="PTHR33653">
    <property type="entry name" value="RIBONUCLEASE VAPC2"/>
    <property type="match status" value="1"/>
</dbReference>
<keyword evidence="6" id="KW-0460">Magnesium</keyword>
<evidence type="ECO:0000313" key="10">
    <source>
        <dbReference type="Proteomes" id="UP001171945"/>
    </source>
</evidence>
<evidence type="ECO:0000256" key="5">
    <source>
        <dbReference type="ARBA" id="ARBA00022801"/>
    </source>
</evidence>
<evidence type="ECO:0000256" key="2">
    <source>
        <dbReference type="ARBA" id="ARBA00022649"/>
    </source>
</evidence>
<dbReference type="PANTHER" id="PTHR33653:SF1">
    <property type="entry name" value="RIBONUCLEASE VAPC2"/>
    <property type="match status" value="1"/>
</dbReference>
<feature type="domain" description="PIN" evidence="8">
    <location>
        <begin position="5"/>
        <end position="119"/>
    </location>
</feature>
<proteinExistence type="inferred from homology"/>
<dbReference type="Gene3D" id="3.40.50.1010">
    <property type="entry name" value="5'-nuclease"/>
    <property type="match status" value="1"/>
</dbReference>
<keyword evidence="10" id="KW-1185">Reference proteome</keyword>
<dbReference type="InterPro" id="IPR050556">
    <property type="entry name" value="Type_II_TA_system_RNase"/>
</dbReference>
<gene>
    <name evidence="9" type="ORF">QUF54_09720</name>
</gene>